<evidence type="ECO:0000313" key="2">
    <source>
        <dbReference type="EMBL" id="KAL0173239.1"/>
    </source>
</evidence>
<proteinExistence type="predicted"/>
<dbReference type="EMBL" id="JAMKFB020000016">
    <property type="protein sequence ID" value="KAL0173239.1"/>
    <property type="molecule type" value="Genomic_DNA"/>
</dbReference>
<evidence type="ECO:0000256" key="1">
    <source>
        <dbReference type="SAM" id="MobiDB-lite"/>
    </source>
</evidence>
<feature type="compositionally biased region" description="Pro residues" evidence="1">
    <location>
        <begin position="71"/>
        <end position="86"/>
    </location>
</feature>
<evidence type="ECO:0000313" key="3">
    <source>
        <dbReference type="Proteomes" id="UP001529510"/>
    </source>
</evidence>
<organism evidence="2 3">
    <name type="scientific">Cirrhinus mrigala</name>
    <name type="common">Mrigala</name>
    <dbReference type="NCBI Taxonomy" id="683832"/>
    <lineage>
        <taxon>Eukaryota</taxon>
        <taxon>Metazoa</taxon>
        <taxon>Chordata</taxon>
        <taxon>Craniata</taxon>
        <taxon>Vertebrata</taxon>
        <taxon>Euteleostomi</taxon>
        <taxon>Actinopterygii</taxon>
        <taxon>Neopterygii</taxon>
        <taxon>Teleostei</taxon>
        <taxon>Ostariophysi</taxon>
        <taxon>Cypriniformes</taxon>
        <taxon>Cyprinidae</taxon>
        <taxon>Labeoninae</taxon>
        <taxon>Labeonini</taxon>
        <taxon>Cirrhinus</taxon>
    </lineage>
</organism>
<evidence type="ECO:0008006" key="4">
    <source>
        <dbReference type="Google" id="ProtNLM"/>
    </source>
</evidence>
<comment type="caution">
    <text evidence="2">The sequence shown here is derived from an EMBL/GenBank/DDBJ whole genome shotgun (WGS) entry which is preliminary data.</text>
</comment>
<name>A0ABD0PGP4_CIRMR</name>
<gene>
    <name evidence="2" type="ORF">M9458_033550</name>
</gene>
<feature type="region of interest" description="Disordered" evidence="1">
    <location>
        <begin position="30"/>
        <end position="105"/>
    </location>
</feature>
<protein>
    <recommendedName>
        <fullName evidence="4">Nuclear inhibitor of protein phosphatase 1</fullName>
    </recommendedName>
</protein>
<reference evidence="2 3" key="1">
    <citation type="submission" date="2024-05" db="EMBL/GenBank/DDBJ databases">
        <title>Genome sequencing and assembly of Indian major carp, Cirrhinus mrigala (Hamilton, 1822).</title>
        <authorList>
            <person name="Mohindra V."/>
            <person name="Chowdhury L.M."/>
            <person name="Lal K."/>
            <person name="Jena J.K."/>
        </authorList>
    </citation>
    <scope>NUCLEOTIDE SEQUENCE [LARGE SCALE GENOMIC DNA]</scope>
    <source>
        <strain evidence="2">CM1030</strain>
        <tissue evidence="2">Blood</tissue>
    </source>
</reference>
<keyword evidence="3" id="KW-1185">Reference proteome</keyword>
<accession>A0ABD0PGP4</accession>
<feature type="non-terminal residue" evidence="2">
    <location>
        <position position="105"/>
    </location>
</feature>
<dbReference type="AlphaFoldDB" id="A0ABD0PGP4"/>
<dbReference type="Proteomes" id="UP001529510">
    <property type="component" value="Unassembled WGS sequence"/>
</dbReference>
<sequence>MGGGNALGIEENVTRHMHMFPLQGGLYRDLPPASHEAQSAGAPGGATILGGLPLPLPNPAPDVDVDLAQEAPPPPLVLNPTPLPGPEPRKKKYAKEAWPGKKPTP</sequence>